<dbReference type="AlphaFoldDB" id="A0A7F5QWF6"/>
<keyword evidence="5 11" id="KW-0863">Zinc-finger</keyword>
<dbReference type="RefSeq" id="XP_025829456.1">
    <property type="nucleotide sequence ID" value="XM_025973671.1"/>
</dbReference>
<dbReference type="SUPFAM" id="SSF57667">
    <property type="entry name" value="beta-beta-alpha zinc fingers"/>
    <property type="match status" value="3"/>
</dbReference>
<keyword evidence="3" id="KW-0479">Metal-binding</keyword>
<evidence type="ECO:0000256" key="9">
    <source>
        <dbReference type="ARBA" id="ARBA00023163"/>
    </source>
</evidence>
<keyword evidence="9" id="KW-0804">Transcription</keyword>
<organism evidence="13 14">
    <name type="scientific">Agrilus planipennis</name>
    <name type="common">Emerald ash borer</name>
    <name type="synonym">Agrilus marcopoli</name>
    <dbReference type="NCBI Taxonomy" id="224129"/>
    <lineage>
        <taxon>Eukaryota</taxon>
        <taxon>Metazoa</taxon>
        <taxon>Ecdysozoa</taxon>
        <taxon>Arthropoda</taxon>
        <taxon>Hexapoda</taxon>
        <taxon>Insecta</taxon>
        <taxon>Pterygota</taxon>
        <taxon>Neoptera</taxon>
        <taxon>Endopterygota</taxon>
        <taxon>Coleoptera</taxon>
        <taxon>Polyphaga</taxon>
        <taxon>Elateriformia</taxon>
        <taxon>Buprestoidea</taxon>
        <taxon>Buprestidae</taxon>
        <taxon>Agrilinae</taxon>
        <taxon>Agrilus</taxon>
    </lineage>
</organism>
<feature type="domain" description="C2H2-type" evidence="12">
    <location>
        <begin position="234"/>
        <end position="261"/>
    </location>
</feature>
<proteinExistence type="predicted"/>
<dbReference type="Gene3D" id="3.30.160.60">
    <property type="entry name" value="Classic Zinc Finger"/>
    <property type="match status" value="7"/>
</dbReference>
<dbReference type="GO" id="GO:0031519">
    <property type="term" value="C:PcG protein complex"/>
    <property type="evidence" value="ECO:0007669"/>
    <property type="project" value="TreeGrafter"/>
</dbReference>
<dbReference type="GO" id="GO:0000978">
    <property type="term" value="F:RNA polymerase II cis-regulatory region sequence-specific DNA binding"/>
    <property type="evidence" value="ECO:0007669"/>
    <property type="project" value="TreeGrafter"/>
</dbReference>
<dbReference type="Pfam" id="PF00096">
    <property type="entry name" value="zf-C2H2"/>
    <property type="match status" value="7"/>
</dbReference>
<keyword evidence="6" id="KW-0862">Zinc</keyword>
<feature type="domain" description="C2H2-type" evidence="12">
    <location>
        <begin position="262"/>
        <end position="289"/>
    </location>
</feature>
<dbReference type="FunFam" id="3.30.160.60:FF:000072">
    <property type="entry name" value="zinc finger protein 143 isoform X1"/>
    <property type="match status" value="1"/>
</dbReference>
<evidence type="ECO:0000256" key="6">
    <source>
        <dbReference type="ARBA" id="ARBA00022833"/>
    </source>
</evidence>
<evidence type="ECO:0000256" key="4">
    <source>
        <dbReference type="ARBA" id="ARBA00022737"/>
    </source>
</evidence>
<evidence type="ECO:0000259" key="12">
    <source>
        <dbReference type="PROSITE" id="PS50157"/>
    </source>
</evidence>
<dbReference type="FunFam" id="3.30.160.60:FF:000349">
    <property type="entry name" value="metal regulatory transcription factor 1"/>
    <property type="match status" value="1"/>
</dbReference>
<dbReference type="FunFam" id="3.30.160.60:FF:001102">
    <property type="entry name" value="Transcription factor IIIA"/>
    <property type="match status" value="1"/>
</dbReference>
<feature type="domain" description="C2H2-type" evidence="12">
    <location>
        <begin position="348"/>
        <end position="377"/>
    </location>
</feature>
<protein>
    <submittedName>
        <fullName evidence="14">Zinc finger protein 143</fullName>
    </submittedName>
</protein>
<evidence type="ECO:0000256" key="5">
    <source>
        <dbReference type="ARBA" id="ARBA00022771"/>
    </source>
</evidence>
<reference evidence="14" key="1">
    <citation type="submission" date="2025-08" db="UniProtKB">
        <authorList>
            <consortium name="RefSeq"/>
        </authorList>
    </citation>
    <scope>IDENTIFICATION</scope>
    <source>
        <tissue evidence="14">Entire body</tissue>
    </source>
</reference>
<dbReference type="PANTHER" id="PTHR14003:SF23">
    <property type="entry name" value="ZINC FINGER PROTEIN 143"/>
    <property type="match status" value="1"/>
</dbReference>
<dbReference type="OrthoDB" id="6077919at2759"/>
<keyword evidence="7" id="KW-0805">Transcription regulation</keyword>
<evidence type="ECO:0000313" key="13">
    <source>
        <dbReference type="Proteomes" id="UP000192223"/>
    </source>
</evidence>
<evidence type="ECO:0000256" key="2">
    <source>
        <dbReference type="ARBA" id="ARBA00004123"/>
    </source>
</evidence>
<dbReference type="InterPro" id="IPR013087">
    <property type="entry name" value="Znf_C2H2_type"/>
</dbReference>
<evidence type="ECO:0000313" key="14">
    <source>
        <dbReference type="RefSeq" id="XP_025829456.1"/>
    </source>
</evidence>
<evidence type="ECO:0000256" key="11">
    <source>
        <dbReference type="PROSITE-ProRule" id="PRU00042"/>
    </source>
</evidence>
<dbReference type="PROSITE" id="PS00028">
    <property type="entry name" value="ZINC_FINGER_C2H2_1"/>
    <property type="match status" value="7"/>
</dbReference>
<dbReference type="GO" id="GO:0000981">
    <property type="term" value="F:DNA-binding transcription factor activity, RNA polymerase II-specific"/>
    <property type="evidence" value="ECO:0007669"/>
    <property type="project" value="TreeGrafter"/>
</dbReference>
<feature type="domain" description="C2H2-type" evidence="12">
    <location>
        <begin position="320"/>
        <end position="347"/>
    </location>
</feature>
<dbReference type="GeneID" id="108741075"/>
<dbReference type="InterPro" id="IPR036236">
    <property type="entry name" value="Znf_C2H2_sf"/>
</dbReference>
<dbReference type="GO" id="GO:0008270">
    <property type="term" value="F:zinc ion binding"/>
    <property type="evidence" value="ECO:0007669"/>
    <property type="project" value="UniProtKB-KW"/>
</dbReference>
<feature type="domain" description="C2H2-type" evidence="12">
    <location>
        <begin position="290"/>
        <end position="319"/>
    </location>
</feature>
<dbReference type="GO" id="GO:0000785">
    <property type="term" value="C:chromatin"/>
    <property type="evidence" value="ECO:0007669"/>
    <property type="project" value="TreeGrafter"/>
</dbReference>
<dbReference type="Proteomes" id="UP000192223">
    <property type="component" value="Unplaced"/>
</dbReference>
<name>A0A7F5QWF6_AGRPL</name>
<comment type="subcellular location">
    <subcellularLocation>
        <location evidence="2">Nucleus</location>
    </subcellularLocation>
</comment>
<gene>
    <name evidence="14" type="primary">LOC108741075</name>
</gene>
<evidence type="ECO:0000256" key="7">
    <source>
        <dbReference type="ARBA" id="ARBA00023015"/>
    </source>
</evidence>
<feature type="domain" description="C2H2-type" evidence="12">
    <location>
        <begin position="204"/>
        <end position="233"/>
    </location>
</feature>
<evidence type="ECO:0000256" key="1">
    <source>
        <dbReference type="ARBA" id="ARBA00003767"/>
    </source>
</evidence>
<dbReference type="PROSITE" id="PS50157">
    <property type="entry name" value="ZINC_FINGER_C2H2_2"/>
    <property type="match status" value="7"/>
</dbReference>
<feature type="domain" description="C2H2-type" evidence="12">
    <location>
        <begin position="378"/>
        <end position="401"/>
    </location>
</feature>
<evidence type="ECO:0000256" key="3">
    <source>
        <dbReference type="ARBA" id="ARBA00022723"/>
    </source>
</evidence>
<keyword evidence="4" id="KW-0677">Repeat</keyword>
<dbReference type="PANTHER" id="PTHR14003">
    <property type="entry name" value="TRANSCRIPTIONAL REPRESSOR PROTEIN YY"/>
    <property type="match status" value="1"/>
</dbReference>
<dbReference type="GO" id="GO:0005667">
    <property type="term" value="C:transcription regulator complex"/>
    <property type="evidence" value="ECO:0007669"/>
    <property type="project" value="TreeGrafter"/>
</dbReference>
<comment type="function">
    <text evidence="1">May be involved in transcriptional regulation.</text>
</comment>
<dbReference type="FunFam" id="3.30.160.60:FF:000097">
    <property type="entry name" value="Zinc finger protein"/>
    <property type="match status" value="1"/>
</dbReference>
<evidence type="ECO:0000256" key="8">
    <source>
        <dbReference type="ARBA" id="ARBA00023125"/>
    </source>
</evidence>
<accession>A0A7F5QWF6</accession>
<dbReference type="FunFam" id="3.30.160.60:FF:000125">
    <property type="entry name" value="Putative zinc finger protein 143"/>
    <property type="match status" value="1"/>
</dbReference>
<dbReference type="KEGG" id="apln:108741075"/>
<dbReference type="InParanoid" id="A0A7F5QWF6"/>
<keyword evidence="8" id="KW-0238">DNA-binding</keyword>
<dbReference type="SMART" id="SM00355">
    <property type="entry name" value="ZnF_C2H2"/>
    <property type="match status" value="7"/>
</dbReference>
<keyword evidence="13" id="KW-1185">Reference proteome</keyword>
<dbReference type="FunFam" id="3.30.160.60:FF:000446">
    <property type="entry name" value="Zinc finger protein"/>
    <property type="match status" value="1"/>
</dbReference>
<keyword evidence="10" id="KW-0539">Nucleus</keyword>
<evidence type="ECO:0000256" key="10">
    <source>
        <dbReference type="ARBA" id="ARBA00023242"/>
    </source>
</evidence>
<sequence>MDEDNPEDYVLQYYTVVGDQNIFLQKAHHDEVAQYDEDELQEEEENPVMYITVNEENEEEVENTARCDSNALLSVSDPLGVIYPTVSNMFVTTEDGQIYLTQNVLTDSSLIPCQSDEVPDCEIQENDDEQLDREFTTDFQDDNSADICQETNYQEIQLEDGTCAIIDSDLLKSIIEKSNNFAVNRNTHVATTEEPKTKKWSKKWVCEYVGCGKVYSTSHHLSVHKRVHTGNRPFKCTHCVKTFTTGYSLKSHLRIHTGEKPYPCKVCPKQFKTSGDLQKHNRIHTGEKPFMCPIEGCGKSFTTSNIRKVHIRSHTGERPYVCSTCKKGFSSATNHKNHIRIHSGEKPYVCNVIGCGKRFTEYSSLYKHNYVHQQTRPFNCSYCSMSFKQESSLKTHKIGEHDVVFGDDGSEMIYSKYGLTLKFEPKNEANENEDEDDIDVF</sequence>